<sequence length="85" mass="9393">MSESLAELRARAEASEKRANADKETLLKAAVAKAITSHAYGHLSAVAREAGINGQYLRDLVEKHHPGWLDEAARKREAEKRARKS</sequence>
<keyword evidence="3" id="KW-1185">Reference proteome</keyword>
<reference evidence="2 3" key="1">
    <citation type="submission" date="2021-02" db="EMBL/GenBank/DDBJ databases">
        <title>Streptomyces spirodelae sp. nov., isolated from duckweed.</title>
        <authorList>
            <person name="Saimee Y."/>
            <person name="Duangmal K."/>
        </authorList>
    </citation>
    <scope>NUCLEOTIDE SEQUENCE [LARGE SCALE GENOMIC DNA]</scope>
    <source>
        <strain evidence="2 3">DW4-2</strain>
    </source>
</reference>
<dbReference type="RefSeq" id="WP_209267957.1">
    <property type="nucleotide sequence ID" value="NZ_JAFFZN010000032.1"/>
</dbReference>
<comment type="caution">
    <text evidence="2">The sequence shown here is derived from an EMBL/GenBank/DDBJ whole genome shotgun (WGS) entry which is preliminary data.</text>
</comment>
<evidence type="ECO:0000256" key="1">
    <source>
        <dbReference type="SAM" id="MobiDB-lite"/>
    </source>
</evidence>
<organism evidence="2 3">
    <name type="scientific">Streptomyces spirodelae</name>
    <dbReference type="NCBI Taxonomy" id="2812904"/>
    <lineage>
        <taxon>Bacteria</taxon>
        <taxon>Bacillati</taxon>
        <taxon>Actinomycetota</taxon>
        <taxon>Actinomycetes</taxon>
        <taxon>Kitasatosporales</taxon>
        <taxon>Streptomycetaceae</taxon>
        <taxon>Streptomyces</taxon>
    </lineage>
</organism>
<gene>
    <name evidence="2" type="ORF">JW592_27570</name>
</gene>
<evidence type="ECO:0000313" key="3">
    <source>
        <dbReference type="Proteomes" id="UP001518976"/>
    </source>
</evidence>
<accession>A0ABS3X282</accession>
<protein>
    <submittedName>
        <fullName evidence="2">Uncharacterized protein</fullName>
    </submittedName>
</protein>
<name>A0ABS3X282_9ACTN</name>
<dbReference type="EMBL" id="JAFFZN010000032">
    <property type="protein sequence ID" value="MBO8189187.1"/>
    <property type="molecule type" value="Genomic_DNA"/>
</dbReference>
<feature type="region of interest" description="Disordered" evidence="1">
    <location>
        <begin position="1"/>
        <end position="20"/>
    </location>
</feature>
<evidence type="ECO:0000313" key="2">
    <source>
        <dbReference type="EMBL" id="MBO8189187.1"/>
    </source>
</evidence>
<proteinExistence type="predicted"/>
<dbReference type="Proteomes" id="UP001518976">
    <property type="component" value="Unassembled WGS sequence"/>
</dbReference>